<reference evidence="2" key="1">
    <citation type="submission" date="2021-05" db="EMBL/GenBank/DDBJ databases">
        <authorList>
            <person name="Alioto T."/>
            <person name="Alioto T."/>
            <person name="Gomez Garrido J."/>
        </authorList>
    </citation>
    <scope>NUCLEOTIDE SEQUENCE</scope>
</reference>
<organism evidence="2">
    <name type="scientific">Culex pipiens</name>
    <name type="common">House mosquito</name>
    <dbReference type="NCBI Taxonomy" id="7175"/>
    <lineage>
        <taxon>Eukaryota</taxon>
        <taxon>Metazoa</taxon>
        <taxon>Ecdysozoa</taxon>
        <taxon>Arthropoda</taxon>
        <taxon>Hexapoda</taxon>
        <taxon>Insecta</taxon>
        <taxon>Pterygota</taxon>
        <taxon>Neoptera</taxon>
        <taxon>Endopterygota</taxon>
        <taxon>Diptera</taxon>
        <taxon>Nematocera</taxon>
        <taxon>Culicoidea</taxon>
        <taxon>Culicidae</taxon>
        <taxon>Culicinae</taxon>
        <taxon>Culicini</taxon>
        <taxon>Culex</taxon>
        <taxon>Culex</taxon>
    </lineage>
</organism>
<feature type="transmembrane region" description="Helical" evidence="1">
    <location>
        <begin position="103"/>
        <end position="132"/>
    </location>
</feature>
<keyword evidence="1" id="KW-1133">Transmembrane helix</keyword>
<name>A0A8D8AGM8_CULPI</name>
<evidence type="ECO:0000256" key="1">
    <source>
        <dbReference type="SAM" id="Phobius"/>
    </source>
</evidence>
<proteinExistence type="predicted"/>
<dbReference type="EMBL" id="HBUE01028636">
    <property type="protein sequence ID" value="CAG6455479.1"/>
    <property type="molecule type" value="Transcribed_RNA"/>
</dbReference>
<dbReference type="AlphaFoldDB" id="A0A8D8AGM8"/>
<evidence type="ECO:0000313" key="2">
    <source>
        <dbReference type="EMBL" id="CAG6455479.1"/>
    </source>
</evidence>
<keyword evidence="1" id="KW-0812">Transmembrane</keyword>
<accession>A0A8D8AGM8</accession>
<protein>
    <submittedName>
        <fullName evidence="2">(northern house mosquito) hypothetical protein</fullName>
    </submittedName>
</protein>
<keyword evidence="1" id="KW-0472">Membrane</keyword>
<sequence>MEKPVEKRTLKVTIIWEKNRRDHLVIACSDQFLTLFANLEQELLERFPELIRCVGRRYFYTDEHGDEITLLTAKDLQNFRISWAGLQCGRIFVRARPEASPSWLSIAVSLFFLVWKCIGVVFTALAVFVWIVNWTVGVK</sequence>